<evidence type="ECO:0000313" key="5">
    <source>
        <dbReference type="Proteomes" id="UP000177870"/>
    </source>
</evidence>
<gene>
    <name evidence="4" type="ORF">BJP34_11335</name>
</gene>
<organism evidence="4 5">
    <name type="scientific">Moorena producens PAL-8-15-08-1</name>
    <dbReference type="NCBI Taxonomy" id="1458985"/>
    <lineage>
        <taxon>Bacteria</taxon>
        <taxon>Bacillati</taxon>
        <taxon>Cyanobacteriota</taxon>
        <taxon>Cyanophyceae</taxon>
        <taxon>Coleofasciculales</taxon>
        <taxon>Coleofasciculaceae</taxon>
        <taxon>Moorena</taxon>
    </lineage>
</organism>
<evidence type="ECO:0000256" key="2">
    <source>
        <dbReference type="ARBA" id="ARBA00022738"/>
    </source>
</evidence>
<dbReference type="GO" id="GO:0030089">
    <property type="term" value="C:phycobilisome"/>
    <property type="evidence" value="ECO:0007669"/>
    <property type="project" value="UniProtKB-KW"/>
</dbReference>
<dbReference type="RefSeq" id="WP_070392441.1">
    <property type="nucleotide sequence ID" value="NZ_CP017599.1"/>
</dbReference>
<accession>A0A1D8TQP4</accession>
<feature type="domain" description="WGR" evidence="3">
    <location>
        <begin position="1"/>
        <end position="89"/>
    </location>
</feature>
<sequence>MKLIKRTTLHYQAGNSDKIYEVDLCDLGNEQYIVNFRYGRRGKTLKESSKTAQPVALAKAQQVFDQLVGSKLKKGYQDVTEPSNSETQQEVNDLNTSNLTTSNLVTNDPRHQAILNAIAFGTAEPNANPDSSKGSSKWSQTRAIWRAGELKIPEATPLIIPLIGTDQPLKDYCIAWALGWCGDEHVIPHLQRLYETPSTPDFVKGIAWEAWMKLCDPSTQDLLRSQQIEQLPAELQSHIETDNPAQFSNALLTYLDSNDYTRFGVLDTLYQINNAQVRPALLDLLRTAPLRPNYFKAIRHIFKIAEYRQDAQVFGIIAYRLDTEPPMFHQSYWHKYYWDRNSRKYIPRSNYLGSPDAKRAYSNVTRDYLRRRVWRTLRKLGEECDRNYINLALEVLLQYSDSDGVPARTSTLYRWNYSNWTRTSYTRNWDSYAGYLTFNHILYTNSPRYQLMPNSQAWRCLDNYKPGDPEPDVREEAFPKLWEQHPEALLQLLLESHCHQVHQFAAKALRVCQSFCNQIDTETVIRLVNKPYPVTAQLGFELATQKYNSDNPDNPNLDLLLALANCQFPPARTQAHQWIQAIPTHLITASNLIIPLVISQHSDTRTFARQLLTQSIVSEATAKVLIGRIIVAVLELEPTQTDIAKDTAQTLLLGFTPQLRTLGMGVVLDLLQHPIPEIQELGARILFNHETPAADLPPELIESLLNASHQSVQGIGVQIFGQLPDQRLLQDYDLVLAIATNQQPHLRQGIRPVIQRLGQLYPEFVTQLATEIITLLQLPERHQGVHQDLVQLLREDLPSWMTSITKDNAMELLQAKSSAAQELVGLVLQANYTTWGLELETPDIVKLANHEILSVRQAAWAMIEQRLNRIRSDSQDMLAAVRLLEAKWQDSREFATQLFSQQITEQDWTPEVMVSICDSTRDDVRQFGRDLVLRTFQQSYGQDYLLKFSEHPSQDIQLFATNYLEQYALDNPDRLQDLIPYFISILSRVNRGRIAKQRVFAFLEGEAQKSQAAAKIVAEILTRQSITMAIGDKARSIQIMLKIHQSYPTIPLPIQVKPVSEVRGV</sequence>
<name>A0A1D8TQP4_9CYAN</name>
<dbReference type="PROSITE" id="PS51977">
    <property type="entry name" value="WGR"/>
    <property type="match status" value="1"/>
</dbReference>
<dbReference type="SMART" id="SM00773">
    <property type="entry name" value="WGR"/>
    <property type="match status" value="1"/>
</dbReference>
<evidence type="ECO:0000256" key="1">
    <source>
        <dbReference type="ARBA" id="ARBA00022549"/>
    </source>
</evidence>
<dbReference type="InterPro" id="IPR016024">
    <property type="entry name" value="ARM-type_fold"/>
</dbReference>
<dbReference type="CDD" id="cd07998">
    <property type="entry name" value="WGR_DNA_ligase"/>
    <property type="match status" value="1"/>
</dbReference>
<dbReference type="InterPro" id="IPR011989">
    <property type="entry name" value="ARM-like"/>
</dbReference>
<dbReference type="OrthoDB" id="435394at2"/>
<protein>
    <recommendedName>
        <fullName evidence="3">WGR domain-containing protein</fullName>
    </recommendedName>
</protein>
<dbReference type="Pfam" id="PF05406">
    <property type="entry name" value="WGR"/>
    <property type="match status" value="1"/>
</dbReference>
<keyword evidence="1" id="KW-0042">Antenna complex</keyword>
<evidence type="ECO:0000259" key="3">
    <source>
        <dbReference type="PROSITE" id="PS51977"/>
    </source>
</evidence>
<dbReference type="Proteomes" id="UP000177870">
    <property type="component" value="Chromosome"/>
</dbReference>
<proteinExistence type="predicted"/>
<dbReference type="Gene3D" id="2.20.140.10">
    <property type="entry name" value="WGR domain"/>
    <property type="match status" value="1"/>
</dbReference>
<dbReference type="EMBL" id="CP017599">
    <property type="protein sequence ID" value="AOW99967.1"/>
    <property type="molecule type" value="Genomic_DNA"/>
</dbReference>
<dbReference type="KEGG" id="mpro:BJP34_11335"/>
<keyword evidence="2" id="KW-0605">Phycobilisome</keyword>
<evidence type="ECO:0000313" key="4">
    <source>
        <dbReference type="EMBL" id="AOW99967.1"/>
    </source>
</evidence>
<reference evidence="5" key="1">
    <citation type="submission" date="2016-10" db="EMBL/GenBank/DDBJ databases">
        <title>Comparative genomics uncovers the prolific and rare metabolic potential of the cyanobacterial genus Moorea.</title>
        <authorList>
            <person name="Leao T."/>
            <person name="Castelao G."/>
            <person name="Korobeynikov A."/>
            <person name="Monroe E.A."/>
            <person name="Podell S."/>
            <person name="Glukhov E."/>
            <person name="Allen E."/>
            <person name="Gerwick W.H."/>
            <person name="Gerwick L."/>
        </authorList>
    </citation>
    <scope>NUCLEOTIDE SEQUENCE [LARGE SCALE GENOMIC DNA]</scope>
    <source>
        <strain evidence="5">PAL-8-15-08-1</strain>
    </source>
</reference>
<dbReference type="InterPro" id="IPR008893">
    <property type="entry name" value="WGR_domain"/>
</dbReference>
<dbReference type="Gene3D" id="1.25.10.10">
    <property type="entry name" value="Leucine-rich Repeat Variant"/>
    <property type="match status" value="1"/>
</dbReference>
<dbReference type="SUPFAM" id="SSF48371">
    <property type="entry name" value="ARM repeat"/>
    <property type="match status" value="1"/>
</dbReference>
<dbReference type="AlphaFoldDB" id="A0A1D8TQP4"/>
<dbReference type="STRING" id="1458985.BJP34_11335"/>